<dbReference type="NCBIfam" id="TIGR00012">
    <property type="entry name" value="L29"/>
    <property type="match status" value="1"/>
</dbReference>
<dbReference type="GO" id="GO:0003735">
    <property type="term" value="F:structural constituent of ribosome"/>
    <property type="evidence" value="ECO:0007669"/>
    <property type="project" value="InterPro"/>
</dbReference>
<keyword evidence="7" id="KW-1185">Reference proteome</keyword>
<name>A0A1N6NHI7_9SPIO</name>
<dbReference type="InterPro" id="IPR036049">
    <property type="entry name" value="Ribosomal_uL29_sf"/>
</dbReference>
<evidence type="ECO:0000256" key="4">
    <source>
        <dbReference type="ARBA" id="ARBA00035204"/>
    </source>
</evidence>
<dbReference type="Gene3D" id="1.10.287.310">
    <property type="match status" value="1"/>
</dbReference>
<gene>
    <name evidence="5" type="primary">rpmC</name>
    <name evidence="6" type="ORF">SAMN05920897_101260</name>
</gene>
<evidence type="ECO:0000256" key="1">
    <source>
        <dbReference type="ARBA" id="ARBA00009254"/>
    </source>
</evidence>
<dbReference type="InterPro" id="IPR001854">
    <property type="entry name" value="Ribosomal_uL29"/>
</dbReference>
<evidence type="ECO:0000256" key="3">
    <source>
        <dbReference type="ARBA" id="ARBA00023274"/>
    </source>
</evidence>
<keyword evidence="2 5" id="KW-0689">Ribosomal protein</keyword>
<dbReference type="Proteomes" id="UP000186400">
    <property type="component" value="Unassembled WGS sequence"/>
</dbReference>
<evidence type="ECO:0000256" key="2">
    <source>
        <dbReference type="ARBA" id="ARBA00022980"/>
    </source>
</evidence>
<dbReference type="GO" id="GO:0005840">
    <property type="term" value="C:ribosome"/>
    <property type="evidence" value="ECO:0007669"/>
    <property type="project" value="UniProtKB-KW"/>
</dbReference>
<accession>A0A1N6NHI7</accession>
<dbReference type="GO" id="GO:0006412">
    <property type="term" value="P:translation"/>
    <property type="evidence" value="ECO:0007669"/>
    <property type="project" value="UniProtKB-UniRule"/>
</dbReference>
<keyword evidence="3 5" id="KW-0687">Ribonucleoprotein</keyword>
<comment type="similarity">
    <text evidence="1 5">Belongs to the universal ribosomal protein uL29 family.</text>
</comment>
<proteinExistence type="inferred from homology"/>
<dbReference type="GO" id="GO:1990904">
    <property type="term" value="C:ribonucleoprotein complex"/>
    <property type="evidence" value="ECO:0007669"/>
    <property type="project" value="UniProtKB-KW"/>
</dbReference>
<dbReference type="RefSeq" id="WP_076487474.1">
    <property type="nucleotide sequence ID" value="NZ_FTMS01000001.1"/>
</dbReference>
<dbReference type="CDD" id="cd00427">
    <property type="entry name" value="Ribosomal_L29_HIP"/>
    <property type="match status" value="1"/>
</dbReference>
<dbReference type="STRING" id="159291.SAMN05920897_101260"/>
<dbReference type="EMBL" id="FTMS01000001">
    <property type="protein sequence ID" value="SIP91513.1"/>
    <property type="molecule type" value="Genomic_DNA"/>
</dbReference>
<reference evidence="6 7" key="1">
    <citation type="submission" date="2017-01" db="EMBL/GenBank/DDBJ databases">
        <authorList>
            <person name="Mah S.A."/>
            <person name="Swanson W.J."/>
            <person name="Moy G.W."/>
            <person name="Vacquier V.D."/>
        </authorList>
    </citation>
    <scope>NUCLEOTIDE SEQUENCE [LARGE SCALE GENOMIC DNA]</scope>
    <source>
        <strain evidence="6 7">ASpG1</strain>
    </source>
</reference>
<dbReference type="Pfam" id="PF00831">
    <property type="entry name" value="Ribosomal_L29"/>
    <property type="match status" value="1"/>
</dbReference>
<dbReference type="HAMAP" id="MF_00374">
    <property type="entry name" value="Ribosomal_uL29"/>
    <property type="match status" value="1"/>
</dbReference>
<sequence length="68" mass="8154">MRNSFHDLTFEELVAKREELRRKYLDVRMGHVVGHVENPLEKRTLRRQVARLNTLIYNHPDVQVNEGE</sequence>
<dbReference type="OrthoDB" id="371096at2"/>
<evidence type="ECO:0000313" key="6">
    <source>
        <dbReference type="EMBL" id="SIP91513.1"/>
    </source>
</evidence>
<organism evidence="6 7">
    <name type="scientific">Alkalispirochaeta americana</name>
    <dbReference type="NCBI Taxonomy" id="159291"/>
    <lineage>
        <taxon>Bacteria</taxon>
        <taxon>Pseudomonadati</taxon>
        <taxon>Spirochaetota</taxon>
        <taxon>Spirochaetia</taxon>
        <taxon>Spirochaetales</taxon>
        <taxon>Spirochaetaceae</taxon>
        <taxon>Alkalispirochaeta</taxon>
    </lineage>
</organism>
<evidence type="ECO:0000313" key="7">
    <source>
        <dbReference type="Proteomes" id="UP000186400"/>
    </source>
</evidence>
<evidence type="ECO:0000256" key="5">
    <source>
        <dbReference type="HAMAP-Rule" id="MF_00374"/>
    </source>
</evidence>
<dbReference type="AlphaFoldDB" id="A0A1N6NHI7"/>
<dbReference type="SUPFAM" id="SSF46561">
    <property type="entry name" value="Ribosomal protein L29 (L29p)"/>
    <property type="match status" value="1"/>
</dbReference>
<protein>
    <recommendedName>
        <fullName evidence="4 5">Large ribosomal subunit protein uL29</fullName>
    </recommendedName>
</protein>